<keyword evidence="1" id="KW-0472">Membrane</keyword>
<organism evidence="4">
    <name type="scientific">freshwater metagenome</name>
    <dbReference type="NCBI Taxonomy" id="449393"/>
    <lineage>
        <taxon>unclassified sequences</taxon>
        <taxon>metagenomes</taxon>
        <taxon>ecological metagenomes</taxon>
    </lineage>
</organism>
<protein>
    <submittedName>
        <fullName evidence="4">Unannotated protein</fullName>
    </submittedName>
</protein>
<dbReference type="GO" id="GO:0004190">
    <property type="term" value="F:aspartic-type endopeptidase activity"/>
    <property type="evidence" value="ECO:0007669"/>
    <property type="project" value="InterPro"/>
</dbReference>
<feature type="transmembrane region" description="Helical" evidence="1">
    <location>
        <begin position="49"/>
        <end position="67"/>
    </location>
</feature>
<evidence type="ECO:0000313" key="3">
    <source>
        <dbReference type="EMBL" id="CAB4783422.1"/>
    </source>
</evidence>
<dbReference type="EMBL" id="CAFBNK010000039">
    <property type="protein sequence ID" value="CAB4945876.1"/>
    <property type="molecule type" value="Genomic_DNA"/>
</dbReference>
<name>A0A6J7JR71_9ZZZZ</name>
<dbReference type="Gene3D" id="1.20.120.1220">
    <property type="match status" value="1"/>
</dbReference>
<dbReference type="GO" id="GO:0016020">
    <property type="term" value="C:membrane"/>
    <property type="evidence" value="ECO:0007669"/>
    <property type="project" value="InterPro"/>
</dbReference>
<evidence type="ECO:0000256" key="1">
    <source>
        <dbReference type="SAM" id="Phobius"/>
    </source>
</evidence>
<keyword evidence="1" id="KW-0812">Transmembrane</keyword>
<dbReference type="InterPro" id="IPR000045">
    <property type="entry name" value="Prepilin_IV_endopep_pep"/>
</dbReference>
<dbReference type="EMBL" id="CAEZZY010000107">
    <property type="protein sequence ID" value="CAB4783422.1"/>
    <property type="molecule type" value="Genomic_DNA"/>
</dbReference>
<accession>A0A6J7JR71</accession>
<keyword evidence="1" id="KW-1133">Transmembrane helix</keyword>
<proteinExistence type="predicted"/>
<evidence type="ECO:0000259" key="2">
    <source>
        <dbReference type="Pfam" id="PF01478"/>
    </source>
</evidence>
<evidence type="ECO:0000313" key="4">
    <source>
        <dbReference type="EMBL" id="CAB4945876.1"/>
    </source>
</evidence>
<dbReference type="Pfam" id="PF01478">
    <property type="entry name" value="Peptidase_A24"/>
    <property type="match status" value="1"/>
</dbReference>
<feature type="domain" description="Prepilin type IV endopeptidase peptidase" evidence="2">
    <location>
        <begin position="4"/>
        <end position="98"/>
    </location>
</feature>
<gene>
    <name evidence="3" type="ORF">UFOPK2928_00938</name>
    <name evidence="4" type="ORF">UFOPK3786_00335</name>
</gene>
<reference evidence="4" key="1">
    <citation type="submission" date="2020-05" db="EMBL/GenBank/DDBJ databases">
        <authorList>
            <person name="Chiriac C."/>
            <person name="Salcher M."/>
            <person name="Ghai R."/>
            <person name="Kavagutti S V."/>
        </authorList>
    </citation>
    <scope>NUCLEOTIDE SEQUENCE</scope>
</reference>
<dbReference type="AlphaFoldDB" id="A0A6J7JR71"/>
<sequence>MYLALLVSSIYISSFDLKFHRISNKSLVASAFFFQLLQLLQRSPVHPRSALLVLAITPFFLLIGVGAGDLKLLILLSFFFLPFSLSTLVEFLAGFTVVSVYLILQTSLTRRSLRSNIALAPAICGAVIWCARSSEDLSQYVNALAYSR</sequence>
<feature type="transmembrane region" description="Helical" evidence="1">
    <location>
        <begin position="73"/>
        <end position="104"/>
    </location>
</feature>